<organism evidence="1 2">
    <name type="scientific">Coprococcus eutactus</name>
    <dbReference type="NCBI Taxonomy" id="33043"/>
    <lineage>
        <taxon>Bacteria</taxon>
        <taxon>Bacillati</taxon>
        <taxon>Bacillota</taxon>
        <taxon>Clostridia</taxon>
        <taxon>Lachnospirales</taxon>
        <taxon>Lachnospiraceae</taxon>
        <taxon>Coprococcus</taxon>
    </lineage>
</organism>
<dbReference type="EMBL" id="QRVK01000006">
    <property type="protein sequence ID" value="RGS43566.1"/>
    <property type="molecule type" value="Genomic_DNA"/>
</dbReference>
<proteinExistence type="predicted"/>
<evidence type="ECO:0000313" key="2">
    <source>
        <dbReference type="Proteomes" id="UP000283295"/>
    </source>
</evidence>
<evidence type="ECO:0000313" key="1">
    <source>
        <dbReference type="EMBL" id="RGS43566.1"/>
    </source>
</evidence>
<comment type="caution">
    <text evidence="1">The sequence shown here is derived from an EMBL/GenBank/DDBJ whole genome shotgun (WGS) entry which is preliminary data.</text>
</comment>
<name>A0A3R6ASL6_9FIRM</name>
<reference evidence="1 2" key="1">
    <citation type="submission" date="2018-08" db="EMBL/GenBank/DDBJ databases">
        <title>A genome reference for cultivated species of the human gut microbiota.</title>
        <authorList>
            <person name="Zou Y."/>
            <person name="Xue W."/>
            <person name="Luo G."/>
        </authorList>
    </citation>
    <scope>NUCLEOTIDE SEQUENCE [LARGE SCALE GENOMIC DNA]</scope>
    <source>
        <strain evidence="1 2">AF22-21</strain>
    </source>
</reference>
<sequence>MIYDYIRNAERNGHVKGRDGAVMGYYQRKFHLQYQLPDGNIWKGMINVDAERKEDLPAKETVRGTFWFFKSKEGWHGEFTLDSYGQQKYPYVITLGVYRPTRQLTHQINSREEAEAMLSYLGALSYDEIPRCESQIEKCVYSEETHYWD</sequence>
<protein>
    <submittedName>
        <fullName evidence="1">Uncharacterized protein</fullName>
    </submittedName>
</protein>
<accession>A0A3R6ASL6</accession>
<dbReference type="Proteomes" id="UP000283295">
    <property type="component" value="Unassembled WGS sequence"/>
</dbReference>
<gene>
    <name evidence="1" type="ORF">DWX94_04405</name>
</gene>
<dbReference type="AlphaFoldDB" id="A0A3R6ASL6"/>